<gene>
    <name evidence="2" type="ORF">DM819_15320</name>
</gene>
<name>A0ABD6N4B9_9PSED</name>
<comment type="caution">
    <text evidence="2">The sequence shown here is derived from an EMBL/GenBank/DDBJ whole genome shotgun (WGS) entry which is preliminary data.</text>
</comment>
<dbReference type="Pfam" id="PF10109">
    <property type="entry name" value="Phage_TAC_7"/>
    <property type="match status" value="1"/>
</dbReference>
<dbReference type="AlphaFoldDB" id="A0ABD6N4B9"/>
<dbReference type="EMBL" id="QJRE01000112">
    <property type="protein sequence ID" value="NWL47185.1"/>
    <property type="molecule type" value="Genomic_DNA"/>
</dbReference>
<evidence type="ECO:0000256" key="1">
    <source>
        <dbReference type="SAM" id="MobiDB-lite"/>
    </source>
</evidence>
<protein>
    <submittedName>
        <fullName evidence="2">ArsR family transcriptional regulator</fullName>
    </submittedName>
</protein>
<dbReference type="InterPro" id="IPR019289">
    <property type="entry name" value="Phage_tail_E/E"/>
</dbReference>
<sequence length="116" mass="12413">MKENVKLSVPIQAHGEEVSVLELRRPTVQEVRAIKALPYKIDRDEAVTLDMDVAAKYIAVCGHIPPTSVNQLDLADLNDAAWKVAGFFMTPASTSTKTSSPSSTTSPGSGNPTLSM</sequence>
<evidence type="ECO:0000313" key="3">
    <source>
        <dbReference type="Proteomes" id="UP000704738"/>
    </source>
</evidence>
<feature type="region of interest" description="Disordered" evidence="1">
    <location>
        <begin position="92"/>
        <end position="116"/>
    </location>
</feature>
<reference evidence="2 3" key="1">
    <citation type="submission" date="2018-06" db="EMBL/GenBank/DDBJ databases">
        <title>Bacteria isolated from soil of Wuhan.</title>
        <authorList>
            <person name="Xiang W."/>
            <person name="Huang C."/>
        </authorList>
    </citation>
    <scope>NUCLEOTIDE SEQUENCE [LARGE SCALE GENOMIC DNA]</scope>
    <source>
        <strain evidence="3">xwS4</strain>
    </source>
</reference>
<dbReference type="RefSeq" id="WP_179052988.1">
    <property type="nucleotide sequence ID" value="NZ_QJRE01000112.1"/>
</dbReference>
<evidence type="ECO:0000313" key="2">
    <source>
        <dbReference type="EMBL" id="NWL47185.1"/>
    </source>
</evidence>
<dbReference type="Proteomes" id="UP000704738">
    <property type="component" value="Unassembled WGS sequence"/>
</dbReference>
<organism evidence="2 3">
    <name type="scientific">Pseudomonas hunanensis</name>
    <dbReference type="NCBI Taxonomy" id="1247546"/>
    <lineage>
        <taxon>Bacteria</taxon>
        <taxon>Pseudomonadati</taxon>
        <taxon>Pseudomonadota</taxon>
        <taxon>Gammaproteobacteria</taxon>
        <taxon>Pseudomonadales</taxon>
        <taxon>Pseudomonadaceae</taxon>
        <taxon>Pseudomonas</taxon>
    </lineage>
</organism>
<proteinExistence type="predicted"/>
<accession>A0ABD6N4B9</accession>